<dbReference type="AlphaFoldDB" id="A0A0C9Z911"/>
<evidence type="ECO:0000313" key="2">
    <source>
        <dbReference type="EMBL" id="KIK16398.1"/>
    </source>
</evidence>
<reference evidence="2 3" key="1">
    <citation type="submission" date="2014-04" db="EMBL/GenBank/DDBJ databases">
        <authorList>
            <consortium name="DOE Joint Genome Institute"/>
            <person name="Kuo A."/>
            <person name="Kohler A."/>
            <person name="Costa M.D."/>
            <person name="Nagy L.G."/>
            <person name="Floudas D."/>
            <person name="Copeland A."/>
            <person name="Barry K.W."/>
            <person name="Cichocki N."/>
            <person name="Veneault-Fourrey C."/>
            <person name="LaButti K."/>
            <person name="Lindquist E.A."/>
            <person name="Lipzen A."/>
            <person name="Lundell T."/>
            <person name="Morin E."/>
            <person name="Murat C."/>
            <person name="Sun H."/>
            <person name="Tunlid A."/>
            <person name="Henrissat B."/>
            <person name="Grigoriev I.V."/>
            <person name="Hibbett D.S."/>
            <person name="Martin F."/>
            <person name="Nordberg H.P."/>
            <person name="Cantor M.N."/>
            <person name="Hua S.X."/>
        </authorList>
    </citation>
    <scope>NUCLEOTIDE SEQUENCE [LARGE SCALE GENOMIC DNA]</scope>
    <source>
        <strain evidence="2 3">441</strain>
    </source>
</reference>
<dbReference type="HOGENOM" id="CLU_3051247_0_0_1"/>
<reference evidence="3" key="2">
    <citation type="submission" date="2015-01" db="EMBL/GenBank/DDBJ databases">
        <title>Evolutionary Origins and Diversification of the Mycorrhizal Mutualists.</title>
        <authorList>
            <consortium name="DOE Joint Genome Institute"/>
            <consortium name="Mycorrhizal Genomics Consortium"/>
            <person name="Kohler A."/>
            <person name="Kuo A."/>
            <person name="Nagy L.G."/>
            <person name="Floudas D."/>
            <person name="Copeland A."/>
            <person name="Barry K.W."/>
            <person name="Cichocki N."/>
            <person name="Veneault-Fourrey C."/>
            <person name="LaButti K."/>
            <person name="Lindquist E.A."/>
            <person name="Lipzen A."/>
            <person name="Lundell T."/>
            <person name="Morin E."/>
            <person name="Murat C."/>
            <person name="Riley R."/>
            <person name="Ohm R."/>
            <person name="Sun H."/>
            <person name="Tunlid A."/>
            <person name="Henrissat B."/>
            <person name="Grigoriev I.V."/>
            <person name="Hibbett D.S."/>
            <person name="Martin F."/>
        </authorList>
    </citation>
    <scope>NUCLEOTIDE SEQUENCE [LARGE SCALE GENOMIC DNA]</scope>
    <source>
        <strain evidence="3">441</strain>
    </source>
</reference>
<proteinExistence type="predicted"/>
<keyword evidence="3" id="KW-1185">Reference proteome</keyword>
<feature type="compositionally biased region" description="Polar residues" evidence="1">
    <location>
        <begin position="40"/>
        <end position="56"/>
    </location>
</feature>
<sequence>MQTSRAGWLHEVRCALLDFELLLLYLVTSLRTVELPSDGEPSSTGSELASIRNINQ</sequence>
<accession>A0A0C9Z911</accession>
<evidence type="ECO:0000256" key="1">
    <source>
        <dbReference type="SAM" id="MobiDB-lite"/>
    </source>
</evidence>
<feature type="region of interest" description="Disordered" evidence="1">
    <location>
        <begin position="35"/>
        <end position="56"/>
    </location>
</feature>
<dbReference type="EMBL" id="KN833858">
    <property type="protein sequence ID" value="KIK16398.1"/>
    <property type="molecule type" value="Genomic_DNA"/>
</dbReference>
<name>A0A0C9Z911_9AGAM</name>
<organism evidence="2 3">
    <name type="scientific">Pisolithus microcarpus 441</name>
    <dbReference type="NCBI Taxonomy" id="765257"/>
    <lineage>
        <taxon>Eukaryota</taxon>
        <taxon>Fungi</taxon>
        <taxon>Dikarya</taxon>
        <taxon>Basidiomycota</taxon>
        <taxon>Agaricomycotina</taxon>
        <taxon>Agaricomycetes</taxon>
        <taxon>Agaricomycetidae</taxon>
        <taxon>Boletales</taxon>
        <taxon>Sclerodermatineae</taxon>
        <taxon>Pisolithaceae</taxon>
        <taxon>Pisolithus</taxon>
    </lineage>
</organism>
<protein>
    <submittedName>
        <fullName evidence="2">Uncharacterized protein</fullName>
    </submittedName>
</protein>
<evidence type="ECO:0000313" key="3">
    <source>
        <dbReference type="Proteomes" id="UP000054018"/>
    </source>
</evidence>
<dbReference type="Proteomes" id="UP000054018">
    <property type="component" value="Unassembled WGS sequence"/>
</dbReference>
<gene>
    <name evidence="2" type="ORF">PISMIDRAFT_686328</name>
</gene>
<feature type="non-terminal residue" evidence="2">
    <location>
        <position position="56"/>
    </location>
</feature>
<feature type="non-terminal residue" evidence="2">
    <location>
        <position position="1"/>
    </location>
</feature>